<keyword evidence="3" id="KW-0812">Transmembrane</keyword>
<feature type="coiled-coil region" evidence="2">
    <location>
        <begin position="61"/>
        <end position="116"/>
    </location>
</feature>
<comment type="similarity">
    <text evidence="1">In the N-terminal section; belongs to the LXG family.</text>
</comment>
<accession>A0A428B5L4</accession>
<sequence>MRRYLVEVHGTLLQTLVNLMNDYSTNLLLYKDGYYQIDSSNHAKLPGQVFTTLHSDLKSSRDNLKSEIELLNTTKDKVSDLVSYSGSSHTSTVMNYNFLMNQVKNLDNSIIQYESNHASQDLVAFKELLSATKALIAEHAGKTRTVGTYQSGDFAKLQSVQRFAIAYQQASKQMESRVERVKAAQERDKARFEALAAEDRAKNGWKDLAIGVVTVAIGALAIWATMGAATPLVVGAGLTAGIGTAAYGASNAGEGIHNIQLGNAGDAHTKSYNLIRDTLFMGNDKLYHDVGNVFVTASAIMIPIGQTQSVVKGLTQFAIGEAGAYTAGQVAYHGTKLLGGSEEDAQTANFIGNILGGYAVSSAASKFSLNKVKVEVEAPKYNREQILKNLKESKLARESSNFDQYLAKEKLQLGLNKSPLVSRELPRVKGVHDVEAPKYNREQILKNLKESKLARESSNFDQYLAKEKLQLGLNKSPLVSRELPRVKGTANPSPSQSTTRAIIGQKLKEYGVSWDEFNRLRNTHVTKMTQSEYDMMIDIRNAIPYPKNSTVMQKIMPIEDEVWIFNRKEKATAGGYVAKRSDVKNITNIREAVEGLRLDYEGSPFVETMIDANGNRVAVRDQNGNLKLKTDAYLRLEYTTDETGYIKIPYGDMDGNLIDAKGNVLMNSDTGKPYKAIDPASGNGFIKSDSDEFLVPEYRHSNRSRLKEGSKLYLNVGGEEVLVGRVNKYGIMEYVEG</sequence>
<reference evidence="5 6" key="1">
    <citation type="submission" date="2018-11" db="EMBL/GenBank/DDBJ databases">
        <title>Species Designations Belie Phenotypic and Genotypic Heterogeneity in Oral Streptococci.</title>
        <authorList>
            <person name="Velsko I."/>
        </authorList>
    </citation>
    <scope>NUCLEOTIDE SEQUENCE [LARGE SCALE GENOMIC DNA]</scope>
    <source>
        <strain evidence="5 6">BCC15</strain>
    </source>
</reference>
<evidence type="ECO:0000259" key="4">
    <source>
        <dbReference type="PROSITE" id="PS51756"/>
    </source>
</evidence>
<evidence type="ECO:0000256" key="1">
    <source>
        <dbReference type="ARBA" id="ARBA00034117"/>
    </source>
</evidence>
<gene>
    <name evidence="5" type="ORF">D8865_10705</name>
</gene>
<proteinExistence type="inferred from homology"/>
<feature type="transmembrane region" description="Helical" evidence="3">
    <location>
        <begin position="208"/>
        <end position="226"/>
    </location>
</feature>
<dbReference type="EMBL" id="RJNH01000021">
    <property type="protein sequence ID" value="RSI58622.1"/>
    <property type="molecule type" value="Genomic_DNA"/>
</dbReference>
<evidence type="ECO:0000313" key="6">
    <source>
        <dbReference type="Proteomes" id="UP000278653"/>
    </source>
</evidence>
<dbReference type="InterPro" id="IPR006829">
    <property type="entry name" value="LXG_dom"/>
</dbReference>
<keyword evidence="2" id="KW-0175">Coiled coil</keyword>
<dbReference type="PROSITE" id="PS51756">
    <property type="entry name" value="LXG"/>
    <property type="match status" value="1"/>
</dbReference>
<protein>
    <recommendedName>
        <fullName evidence="4">LXG domain-containing protein</fullName>
    </recommendedName>
</protein>
<name>A0A428B5L4_STRMT</name>
<feature type="domain" description="LXG" evidence="4">
    <location>
        <begin position="1"/>
        <end position="180"/>
    </location>
</feature>
<dbReference type="Proteomes" id="UP000278653">
    <property type="component" value="Unassembled WGS sequence"/>
</dbReference>
<keyword evidence="3" id="KW-0472">Membrane</keyword>
<evidence type="ECO:0000256" key="3">
    <source>
        <dbReference type="SAM" id="Phobius"/>
    </source>
</evidence>
<dbReference type="AlphaFoldDB" id="A0A428B5L4"/>
<evidence type="ECO:0000313" key="5">
    <source>
        <dbReference type="EMBL" id="RSI58622.1"/>
    </source>
</evidence>
<comment type="caution">
    <text evidence="5">The sequence shown here is derived from an EMBL/GenBank/DDBJ whole genome shotgun (WGS) entry which is preliminary data.</text>
</comment>
<organism evidence="5 6">
    <name type="scientific">Streptococcus mitis</name>
    <dbReference type="NCBI Taxonomy" id="28037"/>
    <lineage>
        <taxon>Bacteria</taxon>
        <taxon>Bacillati</taxon>
        <taxon>Bacillota</taxon>
        <taxon>Bacilli</taxon>
        <taxon>Lactobacillales</taxon>
        <taxon>Streptococcaceae</taxon>
        <taxon>Streptococcus</taxon>
        <taxon>Streptococcus mitis group</taxon>
    </lineage>
</organism>
<keyword evidence="3" id="KW-1133">Transmembrane helix</keyword>
<evidence type="ECO:0000256" key="2">
    <source>
        <dbReference type="SAM" id="Coils"/>
    </source>
</evidence>